<accession>A0ABS9KGQ3</accession>
<dbReference type="EMBL" id="JAKLWS010000024">
    <property type="protein sequence ID" value="MCG2590026.1"/>
    <property type="molecule type" value="Genomic_DNA"/>
</dbReference>
<keyword evidence="2" id="KW-1133">Transmembrane helix</keyword>
<protein>
    <submittedName>
        <fullName evidence="3">Tetratricopeptide repeat protein</fullName>
    </submittedName>
</protein>
<dbReference type="InterPro" id="IPR019734">
    <property type="entry name" value="TPR_rpt"/>
</dbReference>
<keyword evidence="4" id="KW-1185">Reference proteome</keyword>
<organism evidence="3 4">
    <name type="scientific">Rhodohalobacter sulfatireducens</name>
    <dbReference type="NCBI Taxonomy" id="2911366"/>
    <lineage>
        <taxon>Bacteria</taxon>
        <taxon>Pseudomonadati</taxon>
        <taxon>Balneolota</taxon>
        <taxon>Balneolia</taxon>
        <taxon>Balneolales</taxon>
        <taxon>Balneolaceae</taxon>
        <taxon>Rhodohalobacter</taxon>
    </lineage>
</organism>
<dbReference type="Proteomes" id="UP001165366">
    <property type="component" value="Unassembled WGS sequence"/>
</dbReference>
<evidence type="ECO:0000256" key="1">
    <source>
        <dbReference type="SAM" id="Coils"/>
    </source>
</evidence>
<keyword evidence="2" id="KW-0472">Membrane</keyword>
<proteinExistence type="predicted"/>
<reference evidence="3" key="2">
    <citation type="submission" date="2024-05" db="EMBL/GenBank/DDBJ databases">
        <title>Rhodohalobacter halophilus gen. nov., sp. nov., a moderately halophilic member of the family Balneolaceae.</title>
        <authorList>
            <person name="Xia J."/>
        </authorList>
    </citation>
    <scope>NUCLEOTIDE SEQUENCE</scope>
    <source>
        <strain evidence="3">WB101</strain>
    </source>
</reference>
<keyword evidence="1" id="KW-0175">Coiled coil</keyword>
<dbReference type="Pfam" id="PF14559">
    <property type="entry name" value="TPR_19"/>
    <property type="match status" value="1"/>
</dbReference>
<evidence type="ECO:0000313" key="3">
    <source>
        <dbReference type="EMBL" id="MCG2590026.1"/>
    </source>
</evidence>
<dbReference type="Gene3D" id="1.25.40.10">
    <property type="entry name" value="Tetratricopeptide repeat domain"/>
    <property type="match status" value="2"/>
</dbReference>
<dbReference type="RefSeq" id="WP_237855383.1">
    <property type="nucleotide sequence ID" value="NZ_JAKLWS010000024.1"/>
</dbReference>
<comment type="caution">
    <text evidence="3">The sequence shown here is derived from an EMBL/GenBank/DDBJ whole genome shotgun (WGS) entry which is preliminary data.</text>
</comment>
<gene>
    <name evidence="3" type="ORF">L6773_15720</name>
</gene>
<feature type="coiled-coil region" evidence="1">
    <location>
        <begin position="146"/>
        <end position="173"/>
    </location>
</feature>
<feature type="transmembrane region" description="Helical" evidence="2">
    <location>
        <begin position="30"/>
        <end position="51"/>
    </location>
</feature>
<dbReference type="Pfam" id="PF13174">
    <property type="entry name" value="TPR_6"/>
    <property type="match status" value="1"/>
</dbReference>
<evidence type="ECO:0000256" key="2">
    <source>
        <dbReference type="SAM" id="Phobius"/>
    </source>
</evidence>
<reference evidence="3" key="1">
    <citation type="submission" date="2022-01" db="EMBL/GenBank/DDBJ databases">
        <authorList>
            <person name="Wang Y."/>
        </authorList>
    </citation>
    <scope>NUCLEOTIDE SEQUENCE</scope>
    <source>
        <strain evidence="3">WB101</strain>
    </source>
</reference>
<sequence length="229" mass="25226">MSKLKKEELEQDILIEYSSRIMHFYENNKAAVIGGGIGLILAIGLTIGYIIHSGNQAEEAVNLLGIAEQELLQGNYQEALNGNEEEFTLGFVQIADNYSGTKAGNLAHYYAAISEYELGNYEQAIEYMQEYDVPEGILGVAPISMHANILVELERYEEAAEQFERAANWDENSSTTPYNLFKAAEAHSAAGNNEQALAHIETIINDYPNSQQLAQAEKMKGLLSEPTAG</sequence>
<dbReference type="SUPFAM" id="SSF48452">
    <property type="entry name" value="TPR-like"/>
    <property type="match status" value="1"/>
</dbReference>
<keyword evidence="2" id="KW-0812">Transmembrane</keyword>
<name>A0ABS9KGQ3_9BACT</name>
<dbReference type="InterPro" id="IPR011990">
    <property type="entry name" value="TPR-like_helical_dom_sf"/>
</dbReference>
<evidence type="ECO:0000313" key="4">
    <source>
        <dbReference type="Proteomes" id="UP001165366"/>
    </source>
</evidence>